<proteinExistence type="predicted"/>
<dbReference type="RefSeq" id="WP_184189961.1">
    <property type="nucleotide sequence ID" value="NZ_JACHLE010000003.1"/>
</dbReference>
<comment type="caution">
    <text evidence="1">The sequence shown here is derived from an EMBL/GenBank/DDBJ whole genome shotgun (WGS) entry which is preliminary data.</text>
</comment>
<evidence type="ECO:0000313" key="1">
    <source>
        <dbReference type="EMBL" id="MBB4807236.1"/>
    </source>
</evidence>
<dbReference type="Proteomes" id="UP000592180">
    <property type="component" value="Unassembled WGS sequence"/>
</dbReference>
<name>A0A840KDK4_9FLAO</name>
<dbReference type="AlphaFoldDB" id="A0A840KDK4"/>
<evidence type="ECO:0000313" key="2">
    <source>
        <dbReference type="Proteomes" id="UP000592180"/>
    </source>
</evidence>
<organism evidence="1 2">
    <name type="scientific">Chryseobacterium defluvii</name>
    <dbReference type="NCBI Taxonomy" id="160396"/>
    <lineage>
        <taxon>Bacteria</taxon>
        <taxon>Pseudomonadati</taxon>
        <taxon>Bacteroidota</taxon>
        <taxon>Flavobacteriia</taxon>
        <taxon>Flavobacteriales</taxon>
        <taxon>Weeksellaceae</taxon>
        <taxon>Chryseobacterium group</taxon>
        <taxon>Chryseobacterium</taxon>
    </lineage>
</organism>
<sequence length="167" mass="18938">MIPIKLLKIENIEPVGVDNLDKFIQGLNNVLGYLVETVNKIDSKFDGYYLLPMGFTIPESGNGVVKENINEKVFLLSVINSNIPRILEECKPAGLTNWALFFRAGTSIIGKKEVIEKVSTLEEGDNIWYEDLGYDQYIPFLKDGTYETVAKSILSYLEAYDKYLKNK</sequence>
<accession>A0A840KDK4</accession>
<gene>
    <name evidence="1" type="ORF">HNP38_002540</name>
</gene>
<keyword evidence="2" id="KW-1185">Reference proteome</keyword>
<dbReference type="EMBL" id="JACHLE010000003">
    <property type="protein sequence ID" value="MBB4807236.1"/>
    <property type="molecule type" value="Genomic_DNA"/>
</dbReference>
<reference evidence="1 2" key="1">
    <citation type="submission" date="2020-08" db="EMBL/GenBank/DDBJ databases">
        <title>Functional genomics of gut bacteria from endangered species of beetles.</title>
        <authorList>
            <person name="Carlos-Shanley C."/>
        </authorList>
    </citation>
    <scope>NUCLEOTIDE SEQUENCE [LARGE SCALE GENOMIC DNA]</scope>
    <source>
        <strain evidence="1 2">S00151</strain>
    </source>
</reference>
<protein>
    <submittedName>
        <fullName evidence="1">Uncharacterized protein</fullName>
    </submittedName>
</protein>